<protein>
    <recommendedName>
        <fullName evidence="4">Crinkler effector protein N-terminal domain-containing protein</fullName>
    </recommendedName>
</protein>
<comment type="caution">
    <text evidence="5">The sequence shown here is derived from an EMBL/GenBank/DDBJ whole genome shotgun (WGS) entry which is preliminary data.</text>
</comment>
<dbReference type="Proteomes" id="UP001498398">
    <property type="component" value="Unassembled WGS sequence"/>
</dbReference>
<sequence>MNLTLFCCLVGSSTPFPVDISSSRTVSHLKDAIKGKKPNDLNEIDARNLSLFEVSILSGGDLAQKVEDAVKASKPLDPTMELLEIFPNEPPKKTIHIAVKQPAMDSVGRSLQKRKRSSGVNLTLFCCFVGSSTPFSVRISSSYVVHELKDAIRQKNLKRLKDTQADELELFKVSLPEADDLAQKVEDAVKASKPLRATMELLKIFPNEPPEETIHIAVKLPASQVQDSRRNILESAAHREAPLIDAQLYKLRAVQTINHPDAIFNHRPLELTGPPITIYHPVFSNFIRSMSVPTETLEFTDVELEKAMYLITIATEFYDHEDDRRDAIYKVLKGFVADTTITYHNVQQKQLTFSAGAFMRTKCSLMAGVEAYPSFLEVKNEIGEGDSDPIAQAECDYVAIVTSDEYTSIRQACCCPSLLIGMAGPNLTVSGAVFTDHLISQRLTDYIYLGPVPSYGSQSSPHIQRIYRVAQLIRALEGTLEELRSFYMQLKPLPQPSDGFCYPHFDRYSVGHENFQITYLERLCPELPTTAVFKAEARDIDSGATCEVVVKFTYSYGKEGHELLAKCGLAPALKYCEREDSVGGMLVVVMDWVTDQFFVSRMEDDEVIQSLRTAVKVLHDNGLVFGDLREPNVLVNRQEKTVKLIDFDWCGPDRSARYPITINLNTDPSFPYINWHSGTKRGGLIAKVHDAHMFYVLTGMLL</sequence>
<evidence type="ECO:0000259" key="4">
    <source>
        <dbReference type="Pfam" id="PF20147"/>
    </source>
</evidence>
<evidence type="ECO:0000256" key="2">
    <source>
        <dbReference type="ARBA" id="ARBA00004613"/>
    </source>
</evidence>
<keyword evidence="3" id="KW-0964">Secreted</keyword>
<dbReference type="InterPro" id="IPR045379">
    <property type="entry name" value="Crinkler_N"/>
</dbReference>
<evidence type="ECO:0000256" key="3">
    <source>
        <dbReference type="ARBA" id="ARBA00022525"/>
    </source>
</evidence>
<comment type="subcellular location">
    <subcellularLocation>
        <location evidence="1">Host cell</location>
    </subcellularLocation>
    <subcellularLocation>
        <location evidence="2">Secreted</location>
    </subcellularLocation>
</comment>
<name>A0ABR1IS11_9AGAR</name>
<dbReference type="InterPro" id="IPR011009">
    <property type="entry name" value="Kinase-like_dom_sf"/>
</dbReference>
<dbReference type="Pfam" id="PF20147">
    <property type="entry name" value="Crinkler"/>
    <property type="match status" value="2"/>
</dbReference>
<dbReference type="SUPFAM" id="SSF56112">
    <property type="entry name" value="Protein kinase-like (PK-like)"/>
    <property type="match status" value="1"/>
</dbReference>
<feature type="domain" description="Crinkler effector protein N-terminal" evidence="4">
    <location>
        <begin position="3"/>
        <end position="100"/>
    </location>
</feature>
<evidence type="ECO:0000256" key="1">
    <source>
        <dbReference type="ARBA" id="ARBA00004340"/>
    </source>
</evidence>
<keyword evidence="6" id="KW-1185">Reference proteome</keyword>
<organism evidence="5 6">
    <name type="scientific">Marasmiellus scandens</name>
    <dbReference type="NCBI Taxonomy" id="2682957"/>
    <lineage>
        <taxon>Eukaryota</taxon>
        <taxon>Fungi</taxon>
        <taxon>Dikarya</taxon>
        <taxon>Basidiomycota</taxon>
        <taxon>Agaricomycotina</taxon>
        <taxon>Agaricomycetes</taxon>
        <taxon>Agaricomycetidae</taxon>
        <taxon>Agaricales</taxon>
        <taxon>Marasmiineae</taxon>
        <taxon>Omphalotaceae</taxon>
        <taxon>Marasmiellus</taxon>
    </lineage>
</organism>
<proteinExistence type="predicted"/>
<reference evidence="5 6" key="1">
    <citation type="submission" date="2024-01" db="EMBL/GenBank/DDBJ databases">
        <title>A draft genome for the cacao thread blight pathogen Marasmiellus scandens.</title>
        <authorList>
            <person name="Baruah I.K."/>
            <person name="Leung J."/>
            <person name="Bukari Y."/>
            <person name="Amoako-Attah I."/>
            <person name="Meinhardt L.W."/>
            <person name="Bailey B.A."/>
            <person name="Cohen S.P."/>
        </authorList>
    </citation>
    <scope>NUCLEOTIDE SEQUENCE [LARGE SCALE GENOMIC DNA]</scope>
    <source>
        <strain evidence="5 6">GH-19</strain>
    </source>
</reference>
<evidence type="ECO:0000313" key="5">
    <source>
        <dbReference type="EMBL" id="KAK7437614.1"/>
    </source>
</evidence>
<dbReference type="Gene3D" id="1.10.510.10">
    <property type="entry name" value="Transferase(Phosphotransferase) domain 1"/>
    <property type="match status" value="1"/>
</dbReference>
<feature type="domain" description="Crinkler effector protein N-terminal" evidence="4">
    <location>
        <begin position="122"/>
        <end position="219"/>
    </location>
</feature>
<gene>
    <name evidence="5" type="ORF">VKT23_018513</name>
</gene>
<accession>A0ABR1IS11</accession>
<dbReference type="EMBL" id="JBANRG010000084">
    <property type="protein sequence ID" value="KAK7437614.1"/>
    <property type="molecule type" value="Genomic_DNA"/>
</dbReference>
<evidence type="ECO:0000313" key="6">
    <source>
        <dbReference type="Proteomes" id="UP001498398"/>
    </source>
</evidence>